<name>A0ABS0DU65_9GAMM</name>
<gene>
    <name evidence="10" type="ORF">IV431_17835</name>
</gene>
<comment type="subcellular location">
    <subcellularLocation>
        <location evidence="1">Periplasm</location>
    </subcellularLocation>
</comment>
<keyword evidence="4" id="KW-0732">Signal</keyword>
<evidence type="ECO:0000313" key="11">
    <source>
        <dbReference type="Proteomes" id="UP000600307"/>
    </source>
</evidence>
<evidence type="ECO:0000256" key="1">
    <source>
        <dbReference type="ARBA" id="ARBA00004418"/>
    </source>
</evidence>
<dbReference type="InterPro" id="IPR013783">
    <property type="entry name" value="Ig-like_fold"/>
</dbReference>
<evidence type="ECO:0000256" key="2">
    <source>
        <dbReference type="ARBA" id="ARBA00007399"/>
    </source>
</evidence>
<dbReference type="PRINTS" id="PR00969">
    <property type="entry name" value="CHAPERONPILI"/>
</dbReference>
<accession>A0ABS0DU65</accession>
<dbReference type="PANTHER" id="PTHR30251:SF5">
    <property type="entry name" value="FIMBRIAL CHAPARONE PROTEIN"/>
    <property type="match status" value="1"/>
</dbReference>
<feature type="domain" description="Pili assembly chaperone N-terminal" evidence="8">
    <location>
        <begin position="26"/>
        <end position="141"/>
    </location>
</feature>
<sequence length="231" mass="26311">MNVNMPVRISIAALIYLVPFYCLASLILDETRVIYPEADPQESVKVDNPTNLNFLAQAWIEDEHAQEEEHFTVYPPLSKVNANSTSTVRIEKIDSEKLPADRETMMWLNMKEIPQRQKATGPQLVVAFKTRIKIFYRPKSIDPELHESFTQMTWRATPGKLIVTNPTPYHITFDKVWDGPVNNPDNELKANMVAPFSTLTISVPGGKTVRTVYYDIINDFGGFSEIQHVSL</sequence>
<feature type="domain" description="Pili assembly chaperone C-terminal" evidence="9">
    <location>
        <begin position="163"/>
        <end position="223"/>
    </location>
</feature>
<keyword evidence="5" id="KW-0574">Periplasm</keyword>
<dbReference type="Pfam" id="PF02753">
    <property type="entry name" value="PapD_C"/>
    <property type="match status" value="1"/>
</dbReference>
<evidence type="ECO:0000256" key="7">
    <source>
        <dbReference type="ARBA" id="ARBA00023319"/>
    </source>
</evidence>
<evidence type="ECO:0000259" key="9">
    <source>
        <dbReference type="Pfam" id="PF02753"/>
    </source>
</evidence>
<evidence type="ECO:0000256" key="6">
    <source>
        <dbReference type="ARBA" id="ARBA00023186"/>
    </source>
</evidence>
<keyword evidence="3" id="KW-1029">Fimbrium biogenesis</keyword>
<dbReference type="InterPro" id="IPR036316">
    <property type="entry name" value="Pili_assmbl_chap_C_dom_sf"/>
</dbReference>
<dbReference type="EMBL" id="JADOBH010000004">
    <property type="protein sequence ID" value="MBF7957423.1"/>
    <property type="molecule type" value="Genomic_DNA"/>
</dbReference>
<dbReference type="InterPro" id="IPR001829">
    <property type="entry name" value="Pili_assmbl_chaperone_bac"/>
</dbReference>
<dbReference type="Gene3D" id="2.60.40.10">
    <property type="entry name" value="Immunoglobulins"/>
    <property type="match status" value="2"/>
</dbReference>
<evidence type="ECO:0000259" key="8">
    <source>
        <dbReference type="Pfam" id="PF00345"/>
    </source>
</evidence>
<dbReference type="SUPFAM" id="SSF49354">
    <property type="entry name" value="PapD-like"/>
    <property type="match status" value="1"/>
</dbReference>
<dbReference type="SUPFAM" id="SSF49584">
    <property type="entry name" value="Periplasmic chaperone C-domain"/>
    <property type="match status" value="1"/>
</dbReference>
<dbReference type="InterPro" id="IPR016148">
    <property type="entry name" value="Pili_assmbl_chaperone_C"/>
</dbReference>
<evidence type="ECO:0000256" key="5">
    <source>
        <dbReference type="ARBA" id="ARBA00022764"/>
    </source>
</evidence>
<dbReference type="InterPro" id="IPR050643">
    <property type="entry name" value="Periplasmic_pilus_chap"/>
</dbReference>
<protein>
    <submittedName>
        <fullName evidence="10">Molecular chaperone</fullName>
    </submittedName>
</protein>
<dbReference type="Pfam" id="PF00345">
    <property type="entry name" value="PapD_N"/>
    <property type="match status" value="1"/>
</dbReference>
<comment type="similarity">
    <text evidence="2">Belongs to the periplasmic pilus chaperone family.</text>
</comment>
<dbReference type="Proteomes" id="UP000600307">
    <property type="component" value="Unassembled WGS sequence"/>
</dbReference>
<organism evidence="10 11">
    <name type="scientific">Rahnella victoriana</name>
    <dbReference type="NCBI Taxonomy" id="1510570"/>
    <lineage>
        <taxon>Bacteria</taxon>
        <taxon>Pseudomonadati</taxon>
        <taxon>Pseudomonadota</taxon>
        <taxon>Gammaproteobacteria</taxon>
        <taxon>Enterobacterales</taxon>
        <taxon>Yersiniaceae</taxon>
        <taxon>Rahnella</taxon>
    </lineage>
</organism>
<proteinExistence type="inferred from homology"/>
<dbReference type="PANTHER" id="PTHR30251">
    <property type="entry name" value="PILUS ASSEMBLY CHAPERONE"/>
    <property type="match status" value="1"/>
</dbReference>
<keyword evidence="7" id="KW-0393">Immunoglobulin domain</keyword>
<dbReference type="InterPro" id="IPR016147">
    <property type="entry name" value="Pili_assmbl_chaperone_N"/>
</dbReference>
<dbReference type="InterPro" id="IPR008962">
    <property type="entry name" value="PapD-like_sf"/>
</dbReference>
<evidence type="ECO:0000256" key="3">
    <source>
        <dbReference type="ARBA" id="ARBA00022558"/>
    </source>
</evidence>
<evidence type="ECO:0000313" key="10">
    <source>
        <dbReference type="EMBL" id="MBF7957423.1"/>
    </source>
</evidence>
<evidence type="ECO:0000256" key="4">
    <source>
        <dbReference type="ARBA" id="ARBA00022729"/>
    </source>
</evidence>
<comment type="caution">
    <text evidence="10">The sequence shown here is derived from an EMBL/GenBank/DDBJ whole genome shotgun (WGS) entry which is preliminary data.</text>
</comment>
<keyword evidence="11" id="KW-1185">Reference proteome</keyword>
<reference evidence="10 11" key="1">
    <citation type="submission" date="2020-11" db="EMBL/GenBank/DDBJ databases">
        <title>Taxonomic investigation of Rahnella spp.</title>
        <authorList>
            <person name="Lee S.D."/>
        </authorList>
    </citation>
    <scope>NUCLEOTIDE SEQUENCE [LARGE SCALE GENOMIC DNA]</scope>
    <source>
        <strain evidence="10 11">SAP-10</strain>
    </source>
</reference>
<keyword evidence="6" id="KW-0143">Chaperone</keyword>